<sequence length="131" mass="14374">MSLLGLQIRMFERAANKRACDWETDGVSGIKKTCIIVLVPSPAPADLDTHTELIMQNAPSLSLSHDNPSPLVHFPMSHASESPMQAGLVFFFLFFFLSSSSTSHLVSHRYPLRRTGFAALSEGAAITTIRK</sequence>
<keyword evidence="1" id="KW-0472">Membrane</keyword>
<feature type="transmembrane region" description="Helical" evidence="1">
    <location>
        <begin position="84"/>
        <end position="106"/>
    </location>
</feature>
<evidence type="ECO:0000313" key="2">
    <source>
        <dbReference type="EMBL" id="KAF2757980.1"/>
    </source>
</evidence>
<reference evidence="2" key="1">
    <citation type="journal article" date="2020" name="Stud. Mycol.">
        <title>101 Dothideomycetes genomes: a test case for predicting lifestyles and emergence of pathogens.</title>
        <authorList>
            <person name="Haridas S."/>
            <person name="Albert R."/>
            <person name="Binder M."/>
            <person name="Bloem J."/>
            <person name="Labutti K."/>
            <person name="Salamov A."/>
            <person name="Andreopoulos B."/>
            <person name="Baker S."/>
            <person name="Barry K."/>
            <person name="Bills G."/>
            <person name="Bluhm B."/>
            <person name="Cannon C."/>
            <person name="Castanera R."/>
            <person name="Culley D."/>
            <person name="Daum C."/>
            <person name="Ezra D."/>
            <person name="Gonzalez J."/>
            <person name="Henrissat B."/>
            <person name="Kuo A."/>
            <person name="Liang C."/>
            <person name="Lipzen A."/>
            <person name="Lutzoni F."/>
            <person name="Magnuson J."/>
            <person name="Mondo S."/>
            <person name="Nolan M."/>
            <person name="Ohm R."/>
            <person name="Pangilinan J."/>
            <person name="Park H.-J."/>
            <person name="Ramirez L."/>
            <person name="Alfaro M."/>
            <person name="Sun H."/>
            <person name="Tritt A."/>
            <person name="Yoshinaga Y."/>
            <person name="Zwiers L.-H."/>
            <person name="Turgeon B."/>
            <person name="Goodwin S."/>
            <person name="Spatafora J."/>
            <person name="Crous P."/>
            <person name="Grigoriev I."/>
        </authorList>
    </citation>
    <scope>NUCLEOTIDE SEQUENCE</scope>
    <source>
        <strain evidence="2">CBS 121739</strain>
    </source>
</reference>
<dbReference type="GeneID" id="54482220"/>
<dbReference type="RefSeq" id="XP_033600431.1">
    <property type="nucleotide sequence ID" value="XM_033741166.1"/>
</dbReference>
<dbReference type="Proteomes" id="UP000799437">
    <property type="component" value="Unassembled WGS sequence"/>
</dbReference>
<evidence type="ECO:0000313" key="3">
    <source>
        <dbReference type="Proteomes" id="UP000799437"/>
    </source>
</evidence>
<keyword evidence="1" id="KW-1133">Transmembrane helix</keyword>
<gene>
    <name evidence="2" type="ORF">EJ05DRAFT_373310</name>
</gene>
<organism evidence="2 3">
    <name type="scientific">Pseudovirgaria hyperparasitica</name>
    <dbReference type="NCBI Taxonomy" id="470096"/>
    <lineage>
        <taxon>Eukaryota</taxon>
        <taxon>Fungi</taxon>
        <taxon>Dikarya</taxon>
        <taxon>Ascomycota</taxon>
        <taxon>Pezizomycotina</taxon>
        <taxon>Dothideomycetes</taxon>
        <taxon>Dothideomycetes incertae sedis</taxon>
        <taxon>Acrospermales</taxon>
        <taxon>Acrospermaceae</taxon>
        <taxon>Pseudovirgaria</taxon>
    </lineage>
</organism>
<proteinExistence type="predicted"/>
<dbReference type="AlphaFoldDB" id="A0A6A6W7P8"/>
<accession>A0A6A6W7P8</accession>
<keyword evidence="1" id="KW-0812">Transmembrane</keyword>
<keyword evidence="3" id="KW-1185">Reference proteome</keyword>
<protein>
    <submittedName>
        <fullName evidence="2">Uncharacterized protein</fullName>
    </submittedName>
</protein>
<evidence type="ECO:0000256" key="1">
    <source>
        <dbReference type="SAM" id="Phobius"/>
    </source>
</evidence>
<name>A0A6A6W7P8_9PEZI</name>
<dbReference type="EMBL" id="ML996572">
    <property type="protein sequence ID" value="KAF2757980.1"/>
    <property type="molecule type" value="Genomic_DNA"/>
</dbReference>